<keyword evidence="3" id="KW-1185">Reference proteome</keyword>
<feature type="domain" description="CMP/dCMP-type deaminase" evidence="1">
    <location>
        <begin position="2"/>
        <end position="131"/>
    </location>
</feature>
<protein>
    <submittedName>
        <fullName evidence="2">CMP/dCMP deaminase zinc-binding protein</fullName>
    </submittedName>
</protein>
<evidence type="ECO:0000259" key="1">
    <source>
        <dbReference type="PROSITE" id="PS51747"/>
    </source>
</evidence>
<accession>A0A343TIE5</accession>
<dbReference type="CDD" id="cd01285">
    <property type="entry name" value="nucleoside_deaminase"/>
    <property type="match status" value="1"/>
</dbReference>
<name>A0A343TIE5_9EURY</name>
<dbReference type="OrthoDB" id="7284at2157"/>
<evidence type="ECO:0000313" key="3">
    <source>
        <dbReference type="Proteomes" id="UP000263012"/>
    </source>
</evidence>
<dbReference type="SUPFAM" id="SSF53927">
    <property type="entry name" value="Cytidine deaminase-like"/>
    <property type="match status" value="1"/>
</dbReference>
<dbReference type="PANTHER" id="PTHR11079">
    <property type="entry name" value="CYTOSINE DEAMINASE FAMILY MEMBER"/>
    <property type="match status" value="1"/>
</dbReference>
<gene>
    <name evidence="2" type="ORF">AArcSl_1235</name>
</gene>
<dbReference type="AlphaFoldDB" id="A0A343TIE5"/>
<dbReference type="PANTHER" id="PTHR11079:SF179">
    <property type="entry name" value="TRNA(ADENINE(34)) DEAMINASE, CHLOROPLASTIC"/>
    <property type="match status" value="1"/>
</dbReference>
<dbReference type="Gene3D" id="3.40.140.10">
    <property type="entry name" value="Cytidine Deaminase, domain 2"/>
    <property type="match status" value="1"/>
</dbReference>
<dbReference type="KEGG" id="hdf:AArcSl_1235"/>
<dbReference type="GO" id="GO:0052717">
    <property type="term" value="F:tRNA-specific adenosine-34 deaminase activity"/>
    <property type="evidence" value="ECO:0007669"/>
    <property type="project" value="UniProtKB-EC"/>
</dbReference>
<dbReference type="GeneID" id="37877583"/>
<dbReference type="GO" id="GO:0002100">
    <property type="term" value="P:tRNA wobble adenosine to inosine editing"/>
    <property type="evidence" value="ECO:0007669"/>
    <property type="project" value="InterPro"/>
</dbReference>
<sequence>MAEDEEYIREAIELARKSVSNGNNPFGSLLVVDGTVVERSGNTTETDNDVTAHPELKLARWAARELDDDELAACTMYTSTEPCEMCAAAIYYAGLDRVVYSVSGSTLANVQGKTKSGISCEEVIDRKGGDTDVDGPVLESEGKRVHEEFY</sequence>
<dbReference type="Pfam" id="PF00383">
    <property type="entry name" value="dCMP_cyt_deam_1"/>
    <property type="match status" value="1"/>
</dbReference>
<organism evidence="2 3">
    <name type="scientific">Halalkaliarchaeum desulfuricum</name>
    <dbReference type="NCBI Taxonomy" id="2055893"/>
    <lineage>
        <taxon>Archaea</taxon>
        <taxon>Methanobacteriati</taxon>
        <taxon>Methanobacteriota</taxon>
        <taxon>Stenosarchaea group</taxon>
        <taxon>Halobacteria</taxon>
        <taxon>Halobacteriales</taxon>
        <taxon>Haloferacaceae</taxon>
        <taxon>Halalkaliarchaeum</taxon>
    </lineage>
</organism>
<dbReference type="GO" id="GO:0046872">
    <property type="term" value="F:metal ion binding"/>
    <property type="evidence" value="ECO:0007669"/>
    <property type="project" value="UniProtKB-KW"/>
</dbReference>
<evidence type="ECO:0000313" key="2">
    <source>
        <dbReference type="EMBL" id="AUX08867.1"/>
    </source>
</evidence>
<dbReference type="InterPro" id="IPR002125">
    <property type="entry name" value="CMP_dCMP_dom"/>
</dbReference>
<proteinExistence type="predicted"/>
<reference evidence="3" key="1">
    <citation type="submission" date="2017-11" db="EMBL/GenBank/DDBJ databases">
        <title>Phenotypic and genomic properties of facultatively anaerobic sulfur-reducing natronoarchaea from hypersaline soda lakes.</title>
        <authorList>
            <person name="Sorokin D.Y."/>
            <person name="Kublanov I.V."/>
            <person name="Roman P."/>
            <person name="Sinninghe Damste J.S."/>
            <person name="Golyshin P.N."/>
            <person name="Rojo D."/>
            <person name="Ciordia S."/>
            <person name="Mena M.D.C."/>
            <person name="Ferrer M."/>
            <person name="Messina E."/>
            <person name="Smedile F."/>
            <person name="La Spada G."/>
            <person name="La Cono V."/>
            <person name="Yakimov M.M."/>
        </authorList>
    </citation>
    <scope>NUCLEOTIDE SEQUENCE [LARGE SCALE GENOMIC DNA]</scope>
    <source>
        <strain evidence="3">AArc-Sl</strain>
    </source>
</reference>
<dbReference type="RefSeq" id="WP_119816510.1">
    <property type="nucleotide sequence ID" value="NZ_CP025066.1"/>
</dbReference>
<dbReference type="EMBL" id="CP025066">
    <property type="protein sequence ID" value="AUX08867.1"/>
    <property type="molecule type" value="Genomic_DNA"/>
</dbReference>
<dbReference type="Proteomes" id="UP000263012">
    <property type="component" value="Chromosome"/>
</dbReference>
<dbReference type="PROSITE" id="PS51747">
    <property type="entry name" value="CYT_DCMP_DEAMINASES_2"/>
    <property type="match status" value="1"/>
</dbReference>
<dbReference type="InterPro" id="IPR016193">
    <property type="entry name" value="Cytidine_deaminase-like"/>
</dbReference>